<evidence type="ECO:0000259" key="2">
    <source>
        <dbReference type="Pfam" id="PF07811"/>
    </source>
</evidence>
<feature type="domain" description="TadE-like" evidence="2">
    <location>
        <begin position="20"/>
        <end position="62"/>
    </location>
</feature>
<evidence type="ECO:0000313" key="4">
    <source>
        <dbReference type="Proteomes" id="UP000193200"/>
    </source>
</evidence>
<dbReference type="Pfam" id="PF07811">
    <property type="entry name" value="TadE"/>
    <property type="match status" value="1"/>
</dbReference>
<dbReference type="InParanoid" id="A0A1Y5SB99"/>
<proteinExistence type="predicted"/>
<name>A0A1Y5SB99_9PROT</name>
<evidence type="ECO:0000256" key="1">
    <source>
        <dbReference type="SAM" id="Phobius"/>
    </source>
</evidence>
<gene>
    <name evidence="3" type="ORF">OCH7691_01472</name>
</gene>
<dbReference type="EMBL" id="FWFR01000001">
    <property type="protein sequence ID" value="SLN36422.1"/>
    <property type="molecule type" value="Genomic_DNA"/>
</dbReference>
<reference evidence="3 4" key="1">
    <citation type="submission" date="2017-03" db="EMBL/GenBank/DDBJ databases">
        <authorList>
            <person name="Afonso C.L."/>
            <person name="Miller P.J."/>
            <person name="Scott M.A."/>
            <person name="Spackman E."/>
            <person name="Goraichik I."/>
            <person name="Dimitrov K.M."/>
            <person name="Suarez D.L."/>
            <person name="Swayne D.E."/>
        </authorList>
    </citation>
    <scope>NUCLEOTIDE SEQUENCE [LARGE SCALE GENOMIC DNA]</scope>
    <source>
        <strain evidence="3 4">CECT 7691</strain>
    </source>
</reference>
<keyword evidence="1" id="KW-0472">Membrane</keyword>
<dbReference type="InterPro" id="IPR012495">
    <property type="entry name" value="TadE-like_dom"/>
</dbReference>
<feature type="transmembrane region" description="Helical" evidence="1">
    <location>
        <begin position="21"/>
        <end position="41"/>
    </location>
</feature>
<dbReference type="RefSeq" id="WP_085882684.1">
    <property type="nucleotide sequence ID" value="NZ_FWFR01000001.1"/>
</dbReference>
<keyword evidence="1" id="KW-0812">Transmembrane</keyword>
<keyword evidence="4" id="KW-1185">Reference proteome</keyword>
<sequence>MRRLSDMRRLMTVLRRDQRGTTAVEFAFVAPILIAMVLFVVELSLMMFVNTVVEGGLREASRIGLTGYSSEGVSRDQLIVNVVNEHSLGMVTVNLGDIHTYVYPSFADIGQPEPFEDGNGNEAYDEGEDFTDINGNGVWDPDMGKAGLGGASDIVIYTLDYDWSFLTKLLTIPMQASIVVRNEPYGTSP</sequence>
<dbReference type="Proteomes" id="UP000193200">
    <property type="component" value="Unassembled WGS sequence"/>
</dbReference>
<evidence type="ECO:0000313" key="3">
    <source>
        <dbReference type="EMBL" id="SLN36422.1"/>
    </source>
</evidence>
<organism evidence="3 4">
    <name type="scientific">Oceanibacterium hippocampi</name>
    <dbReference type="NCBI Taxonomy" id="745714"/>
    <lineage>
        <taxon>Bacteria</taxon>
        <taxon>Pseudomonadati</taxon>
        <taxon>Pseudomonadota</taxon>
        <taxon>Alphaproteobacteria</taxon>
        <taxon>Sneathiellales</taxon>
        <taxon>Sneathiellaceae</taxon>
        <taxon>Oceanibacterium</taxon>
    </lineage>
</organism>
<dbReference type="OrthoDB" id="7349713at2"/>
<protein>
    <submittedName>
        <fullName evidence="3">TadE-like protein</fullName>
    </submittedName>
</protein>
<dbReference type="AlphaFoldDB" id="A0A1Y5SB99"/>
<keyword evidence="1" id="KW-1133">Transmembrane helix</keyword>
<accession>A0A1Y5SB99</accession>